<dbReference type="InterPro" id="IPR036514">
    <property type="entry name" value="SGNH_hydro_sf"/>
</dbReference>
<dbReference type="OMA" id="PNWVGFL"/>
<dbReference type="GeneID" id="71991871"/>
<proteinExistence type="predicted"/>
<dbReference type="PANTHER" id="PTHR45648">
    <property type="entry name" value="GDSL LIPASE/ACYLHYDROLASE FAMILY PROTEIN (AFU_ORTHOLOGUE AFUA_4G14700)"/>
    <property type="match status" value="1"/>
</dbReference>
<dbReference type="AlphaFoldDB" id="A0A9Q8PI54"/>
<dbReference type="InterPro" id="IPR001087">
    <property type="entry name" value="GDSL"/>
</dbReference>
<protein>
    <submittedName>
        <fullName evidence="3">Acetylesterase</fullName>
    </submittedName>
</protein>
<feature type="signal peptide" evidence="2">
    <location>
        <begin position="1"/>
        <end position="17"/>
    </location>
</feature>
<dbReference type="RefSeq" id="XP_047767271.1">
    <property type="nucleotide sequence ID" value="XM_047911141.1"/>
</dbReference>
<dbReference type="Pfam" id="PF00657">
    <property type="entry name" value="Lipase_GDSL"/>
    <property type="match status" value="1"/>
</dbReference>
<evidence type="ECO:0000313" key="4">
    <source>
        <dbReference type="Proteomes" id="UP000756132"/>
    </source>
</evidence>
<reference evidence="3" key="2">
    <citation type="journal article" date="2022" name="Microb. Genom.">
        <title>A chromosome-scale genome assembly of the tomato pathogen Cladosporium fulvum reveals a compartmentalized genome architecture and the presence of a dispensable chromosome.</title>
        <authorList>
            <person name="Zaccaron A.Z."/>
            <person name="Chen L.H."/>
            <person name="Samaras A."/>
            <person name="Stergiopoulos I."/>
        </authorList>
    </citation>
    <scope>NUCLEOTIDE SEQUENCE</scope>
    <source>
        <strain evidence="3">Race5_Kim</strain>
    </source>
</reference>
<keyword evidence="1" id="KW-0378">Hydrolase</keyword>
<keyword evidence="4" id="KW-1185">Reference proteome</keyword>
<accession>A0A9Q8PI54</accession>
<dbReference type="InterPro" id="IPR051058">
    <property type="entry name" value="GDSL_Est/Lipase"/>
</dbReference>
<dbReference type="KEGG" id="ffu:CLAFUR5_11993"/>
<dbReference type="GO" id="GO:0016788">
    <property type="term" value="F:hydrolase activity, acting on ester bonds"/>
    <property type="evidence" value="ECO:0007669"/>
    <property type="project" value="InterPro"/>
</dbReference>
<reference evidence="3" key="1">
    <citation type="submission" date="2021-12" db="EMBL/GenBank/DDBJ databases">
        <authorList>
            <person name="Zaccaron A."/>
            <person name="Stergiopoulos I."/>
        </authorList>
    </citation>
    <scope>NUCLEOTIDE SEQUENCE</scope>
    <source>
        <strain evidence="3">Race5_Kim</strain>
    </source>
</reference>
<dbReference type="Gene3D" id="3.40.50.1110">
    <property type="entry name" value="SGNH hydrolase"/>
    <property type="match status" value="1"/>
</dbReference>
<dbReference type="OrthoDB" id="1600564at2759"/>
<keyword evidence="2" id="KW-0732">Signal</keyword>
<dbReference type="PANTHER" id="PTHR45648:SF85">
    <property type="entry name" value="A, PUTATIVE (AFU_ORTHOLOGUE AFUA_2G10760)-RELATED"/>
    <property type="match status" value="1"/>
</dbReference>
<dbReference type="Proteomes" id="UP000756132">
    <property type="component" value="Chromosome 10"/>
</dbReference>
<dbReference type="SUPFAM" id="SSF52266">
    <property type="entry name" value="SGNH hydrolase"/>
    <property type="match status" value="1"/>
</dbReference>
<dbReference type="CDD" id="cd01846">
    <property type="entry name" value="fatty_acyltransferase_like"/>
    <property type="match status" value="1"/>
</dbReference>
<evidence type="ECO:0000313" key="3">
    <source>
        <dbReference type="EMBL" id="UJO22905.1"/>
    </source>
</evidence>
<sequence>MSSLAAVLFTFCVLTAATPLAGPPGYGGGKAQSWPGWPGISHMFVFSDSYTTTGFEVNGTQPSAANPFGNPPYPGYTSSNGPNWIDFLTTTYNQSFVKTINLAYGGATIDGALIPAYLPTVLSVKQQVNDEYIPTYAGHPEFFDWRSKDTLFAIFIGINDIGNAYGWSNSLVVFDKVIAEYAGLVDKLYQTGAKNFLFLNVPPVDRSPLTIAAGKTAQSTEKKAIASWNQRVARIAQNLSSTHQDATTFVFDTNAVFTQVLDKPGSYKETSGYKNTTGYCEAYENGTPTWYTKYVNCTYAVDEYFWLNSLHPTFPMHNVTAKQIAKQLSSTQRGSW</sequence>
<gene>
    <name evidence="3" type="ORF">CLAFUR5_11993</name>
</gene>
<feature type="chain" id="PRO_5040250785" evidence="2">
    <location>
        <begin position="18"/>
        <end position="336"/>
    </location>
</feature>
<organism evidence="3 4">
    <name type="scientific">Passalora fulva</name>
    <name type="common">Tomato leaf mold</name>
    <name type="synonym">Cladosporium fulvum</name>
    <dbReference type="NCBI Taxonomy" id="5499"/>
    <lineage>
        <taxon>Eukaryota</taxon>
        <taxon>Fungi</taxon>
        <taxon>Dikarya</taxon>
        <taxon>Ascomycota</taxon>
        <taxon>Pezizomycotina</taxon>
        <taxon>Dothideomycetes</taxon>
        <taxon>Dothideomycetidae</taxon>
        <taxon>Mycosphaerellales</taxon>
        <taxon>Mycosphaerellaceae</taxon>
        <taxon>Fulvia</taxon>
    </lineage>
</organism>
<evidence type="ECO:0000256" key="2">
    <source>
        <dbReference type="SAM" id="SignalP"/>
    </source>
</evidence>
<evidence type="ECO:0000256" key="1">
    <source>
        <dbReference type="ARBA" id="ARBA00022801"/>
    </source>
</evidence>
<dbReference type="EMBL" id="CP090172">
    <property type="protein sequence ID" value="UJO22905.1"/>
    <property type="molecule type" value="Genomic_DNA"/>
</dbReference>
<name>A0A9Q8PI54_PASFU</name>